<reference evidence="1" key="1">
    <citation type="submission" date="2019-11" db="EMBL/GenBank/DDBJ databases">
        <authorList>
            <person name="Feng L."/>
        </authorList>
    </citation>
    <scope>NUCLEOTIDE SEQUENCE</scope>
    <source>
        <strain evidence="1">BfaecisLFYP10</strain>
    </source>
</reference>
<organism evidence="1">
    <name type="scientific">Bacteroides faecis</name>
    <dbReference type="NCBI Taxonomy" id="674529"/>
    <lineage>
        <taxon>Bacteria</taxon>
        <taxon>Pseudomonadati</taxon>
        <taxon>Bacteroidota</taxon>
        <taxon>Bacteroidia</taxon>
        <taxon>Bacteroidales</taxon>
        <taxon>Bacteroidaceae</taxon>
        <taxon>Bacteroides</taxon>
    </lineage>
</organism>
<sequence length="122" mass="14465">MCWSGFLLNDNKENTLYFKVKAEKSIFIVSTVCKTCCKDLFAFEKHIQLLYEERVNKVTFASSDGLLRIELKWEEYGRIKQYFFIMEESTKSFIEIIDYFDQTFLPELKDNIEGIIVGMNNK</sequence>
<protein>
    <submittedName>
        <fullName evidence="1">Uncharacterized protein</fullName>
    </submittedName>
</protein>
<dbReference type="AlphaFoldDB" id="A0A6N2TEY7"/>
<proteinExistence type="predicted"/>
<accession>A0A6N2TEY7</accession>
<evidence type="ECO:0000313" key="1">
    <source>
        <dbReference type="EMBL" id="VYT03182.1"/>
    </source>
</evidence>
<name>A0A6N2TEY7_9BACE</name>
<gene>
    <name evidence="1" type="ORF">BFLFYP10_01241</name>
</gene>
<dbReference type="EMBL" id="CACRSZ010000037">
    <property type="protein sequence ID" value="VYT03182.1"/>
    <property type="molecule type" value="Genomic_DNA"/>
</dbReference>